<keyword evidence="1" id="KW-0853">WD repeat</keyword>
<gene>
    <name evidence="5" type="primary">5564655</name>
</gene>
<dbReference type="GO" id="GO:0034388">
    <property type="term" value="C:Pwp2p-containing subcomplex of 90S preribosome"/>
    <property type="evidence" value="ECO:0007669"/>
    <property type="project" value="TreeGrafter"/>
</dbReference>
<dbReference type="InterPro" id="IPR015943">
    <property type="entry name" value="WD40/YVTN_repeat-like_dom_sf"/>
</dbReference>
<dbReference type="CDD" id="cd00200">
    <property type="entry name" value="WD40"/>
    <property type="match status" value="1"/>
</dbReference>
<dbReference type="InterPro" id="IPR051570">
    <property type="entry name" value="TBC1_cilium_biogenesis"/>
</dbReference>
<dbReference type="AlphaFoldDB" id="A0A1S4F7D5"/>
<dbReference type="GO" id="GO:0030490">
    <property type="term" value="P:maturation of SSU-rRNA"/>
    <property type="evidence" value="ECO:0007669"/>
    <property type="project" value="TreeGrafter"/>
</dbReference>
<dbReference type="Pfam" id="PF25173">
    <property type="entry name" value="Beta-prop_WDR3_1st"/>
    <property type="match status" value="1"/>
</dbReference>
<reference evidence="5" key="2">
    <citation type="submission" date="2020-05" db="UniProtKB">
        <authorList>
            <consortium name="EnsemblMetazoa"/>
        </authorList>
    </citation>
    <scope>IDENTIFICATION</scope>
    <source>
        <strain evidence="5">LVP_AGWG</strain>
    </source>
</reference>
<dbReference type="InParanoid" id="A0A1S4F7D5"/>
<dbReference type="PROSITE" id="PS00678">
    <property type="entry name" value="WD_REPEATS_1"/>
    <property type="match status" value="1"/>
</dbReference>
<dbReference type="GO" id="GO:0030515">
    <property type="term" value="F:snoRNA binding"/>
    <property type="evidence" value="ECO:0007669"/>
    <property type="project" value="TreeGrafter"/>
</dbReference>
<dbReference type="Pfam" id="PF25172">
    <property type="entry name" value="Beta-prop_WDR3_2nd"/>
    <property type="match status" value="1"/>
</dbReference>
<evidence type="ECO:0000259" key="4">
    <source>
        <dbReference type="Pfam" id="PF04003"/>
    </source>
</evidence>
<accession>A0A1S4F7D5</accession>
<dbReference type="Gene3D" id="2.130.10.10">
    <property type="entry name" value="YVTN repeat-like/Quinoprotein amine dehydrogenase"/>
    <property type="match status" value="3"/>
</dbReference>
<dbReference type="OrthoDB" id="407922at2759"/>
<dbReference type="SMART" id="SM00320">
    <property type="entry name" value="WD40"/>
    <property type="match status" value="11"/>
</dbReference>
<dbReference type="SUPFAM" id="SSF117289">
    <property type="entry name" value="Nucleoporin domain"/>
    <property type="match status" value="1"/>
</dbReference>
<evidence type="ECO:0000256" key="1">
    <source>
        <dbReference type="ARBA" id="ARBA00022574"/>
    </source>
</evidence>
<evidence type="ECO:0000313" key="6">
    <source>
        <dbReference type="Proteomes" id="UP000008820"/>
    </source>
</evidence>
<dbReference type="PANTHER" id="PTHR19853:SF0">
    <property type="entry name" value="WD REPEAT-CONTAINING PROTEIN 3"/>
    <property type="match status" value="1"/>
</dbReference>
<evidence type="ECO:0000256" key="3">
    <source>
        <dbReference type="ARBA" id="ARBA00038229"/>
    </source>
</evidence>
<sequence length="919" mass="101894">MGLTKQYLAFKPVANFNIIASGRANVAFVSVGGVDGRFVAVAGAEQVLVWNTRLGEKVLEFARDKQEVTFLRPSPDRKHLAVGYTDGVIEMFSFESKQSVCTFSAHRSAVSAMNFDLIGLKLVSGGLDNDLVVSDVVAQSGKCRLVGHNGAITEACFMERFHDVVVSSSKDTQIKFWNIETQSCFKTIVDHRTEVWGIALMRNDDFLVAGSGDTQLAVYKIAENTSNAVEEPTGDLGDLLLESEATSPFRCTQIGNIQRSGFGRTINLVVENNGQILGCHGTDKKIELFYFYSVDEALVRLTKRLKKLDAKSKADDTNANANLAERQLSLVDEIKRLPAISVPEKVKSFDLLLGSNDELRICVTFVKNFIQVFTLNVAEKHAEASAIHTIRQQGHPSEVRSVAFSSDSLAIASGSGESLKLWSRASQSSLRTVDTGYVVSTCFVPGDRHVLVGLKTGQLLIVDIVTGEIIERIAAHEKELWSIVLTPDMRGCVTGGGDTTVKFWSFELIADPTKDAKSEVKVLSLLHKNVLKLEETVLCVRISRNSKYIAVALLDSTVKIFFLDTLKFYLSLYGHKLPVLCMDISYDSTIIVTGSADRSIKIWGMDFGDCHRSLIAHDNSVMGLQFIPKTHLFFSCGKDGKLKQWDADSFEKIITLPGHVGEAHSLAVSPNGKFVVTCGSDRTLRLYERTEEPLVLQDVQEEEREELENNTLATGEESTVPGLPGLKLPSKKTIGAEKAAENILECLEVSKKFEEEDTKNIIPPLMYAYEATNTDDFLLAVLTRIRASDLEEALLLLPFSAVCELLERIPKLTETRQDQTETICKVVLFLFRIHQKPIVNNQMLLPVIQEIIGKLQGAIVGLRDMIGVNFHGMQMLQREVEANQGVELFRDATKTRRQKDMRRKRKEAAAKRAFVQIST</sequence>
<dbReference type="PROSITE" id="PS50082">
    <property type="entry name" value="WD_REPEATS_2"/>
    <property type="match status" value="6"/>
</dbReference>
<name>A0A1S4F7D5_AEDAE</name>
<dbReference type="InterPro" id="IPR007148">
    <property type="entry name" value="SSU_processome_Utp12"/>
</dbReference>
<protein>
    <submittedName>
        <fullName evidence="5">WD_REPEATS_REGION domain-containing protein</fullName>
    </submittedName>
</protein>
<dbReference type="SUPFAM" id="SSF50978">
    <property type="entry name" value="WD40 repeat-like"/>
    <property type="match status" value="1"/>
</dbReference>
<dbReference type="GO" id="GO:0032040">
    <property type="term" value="C:small-subunit processome"/>
    <property type="evidence" value="ECO:0007669"/>
    <property type="project" value="TreeGrafter"/>
</dbReference>
<keyword evidence="2" id="KW-0677">Repeat</keyword>
<reference evidence="5 6" key="1">
    <citation type="submission" date="2017-06" db="EMBL/GenBank/DDBJ databases">
        <title>Aedes aegypti genome working group (AGWG) sequencing and assembly.</title>
        <authorList>
            <consortium name="Aedes aegypti Genome Working Group (AGWG)"/>
            <person name="Matthews B.J."/>
        </authorList>
    </citation>
    <scope>NUCLEOTIDE SEQUENCE [LARGE SCALE GENOMIC DNA]</scope>
    <source>
        <strain evidence="5 6">LVP_AGWG</strain>
    </source>
</reference>
<dbReference type="PROSITE" id="PS50294">
    <property type="entry name" value="WD_REPEATS_REGION"/>
    <property type="match status" value="5"/>
</dbReference>
<evidence type="ECO:0000313" key="5">
    <source>
        <dbReference type="EnsemblMetazoa" id="AAEL004364-PA"/>
    </source>
</evidence>
<proteinExistence type="inferred from homology"/>
<dbReference type="InterPro" id="IPR036322">
    <property type="entry name" value="WD40_repeat_dom_sf"/>
</dbReference>
<dbReference type="InterPro" id="IPR001680">
    <property type="entry name" value="WD40_rpt"/>
</dbReference>
<dbReference type="VEuPathDB" id="VectorBase:AAEL004364"/>
<keyword evidence="6" id="KW-1185">Reference proteome</keyword>
<dbReference type="FunFam" id="2.130.10.10:FF:000755">
    <property type="entry name" value="WD repeat-containing protein 3"/>
    <property type="match status" value="1"/>
</dbReference>
<comment type="similarity">
    <text evidence="3">Belongs to the WD repeat WDR3/UTP12 family.</text>
</comment>
<dbReference type="Proteomes" id="UP000008820">
    <property type="component" value="Chromosome 3"/>
</dbReference>
<feature type="domain" description="Small-subunit processome Utp12" evidence="4">
    <location>
        <begin position="775"/>
        <end position="878"/>
    </location>
</feature>
<organism evidence="5 6">
    <name type="scientific">Aedes aegypti</name>
    <name type="common">Yellowfever mosquito</name>
    <name type="synonym">Culex aegypti</name>
    <dbReference type="NCBI Taxonomy" id="7159"/>
    <lineage>
        <taxon>Eukaryota</taxon>
        <taxon>Metazoa</taxon>
        <taxon>Ecdysozoa</taxon>
        <taxon>Arthropoda</taxon>
        <taxon>Hexapoda</taxon>
        <taxon>Insecta</taxon>
        <taxon>Pterygota</taxon>
        <taxon>Neoptera</taxon>
        <taxon>Endopterygota</taxon>
        <taxon>Diptera</taxon>
        <taxon>Nematocera</taxon>
        <taxon>Culicoidea</taxon>
        <taxon>Culicidae</taxon>
        <taxon>Culicinae</taxon>
        <taxon>Aedini</taxon>
        <taxon>Aedes</taxon>
        <taxon>Stegomyia</taxon>
    </lineage>
</organism>
<dbReference type="PANTHER" id="PTHR19853">
    <property type="entry name" value="WD REPEAT CONTAINING PROTEIN 3 WDR3"/>
    <property type="match status" value="1"/>
</dbReference>
<dbReference type="InterPro" id="IPR019775">
    <property type="entry name" value="WD40_repeat_CS"/>
</dbReference>
<dbReference type="EnsemblMetazoa" id="AAEL004364-RA">
    <property type="protein sequence ID" value="AAEL004364-PA"/>
    <property type="gene ID" value="AAEL004364"/>
</dbReference>
<dbReference type="FunCoup" id="A0A1S4F7D5">
    <property type="interactions" value="2391"/>
</dbReference>
<dbReference type="Pfam" id="PF04003">
    <property type="entry name" value="Utp12"/>
    <property type="match status" value="1"/>
</dbReference>
<evidence type="ECO:0000256" key="2">
    <source>
        <dbReference type="ARBA" id="ARBA00022737"/>
    </source>
</evidence>